<evidence type="ECO:0000256" key="1">
    <source>
        <dbReference type="ARBA" id="ARBA00003475"/>
    </source>
</evidence>
<sequence>MTGGAWTEMAAGSAVAFTALLFAQAALHKLTDFTAFTGYVADYRVVPESWSRPAAGVALGLELLTVAALVVPGGQAAGSLLAIALLLGYAAAIGINVARGRDRIECGCGGAVQPLGPALVVRNLGLAGIAAFGLGTVPGSLLAPEALTALLVGVTLWIGYALVDQLLANAAHLRRRA</sequence>
<proteinExistence type="predicted"/>
<evidence type="ECO:0000259" key="9">
    <source>
        <dbReference type="Pfam" id="PF07291"/>
    </source>
</evidence>
<keyword evidence="6 8" id="KW-1133">Transmembrane helix</keyword>
<dbReference type="RefSeq" id="WP_180281493.1">
    <property type="nucleotide sequence ID" value="NZ_JABFDB010000004.1"/>
</dbReference>
<name>A0ABX2T6N9_9PROT</name>
<comment type="function">
    <text evidence="1">May be specifically involved in the processing, transport, and/or maturation of the MADH beta-subunit.</text>
</comment>
<reference evidence="10 11" key="1">
    <citation type="submission" date="2020-05" db="EMBL/GenBank/DDBJ databases">
        <title>Azospirillum oleiclasticum sp. nov, a nitrogen-fixing and heavy crude oil-emulsifying bacterium isolated from the crude oil of Yumen Oilfield.</title>
        <authorList>
            <person name="Wu D."/>
            <person name="Cai M."/>
            <person name="Zhang X."/>
        </authorList>
    </citation>
    <scope>NUCLEOTIDE SEQUENCE [LARGE SCALE GENOMIC DNA]</scope>
    <source>
        <strain evidence="10 11">ROY-1-1-2</strain>
    </source>
</reference>
<evidence type="ECO:0000256" key="3">
    <source>
        <dbReference type="ARBA" id="ARBA00004856"/>
    </source>
</evidence>
<feature type="domain" description="Methylamine utilisation protein MauE" evidence="9">
    <location>
        <begin position="14"/>
        <end position="134"/>
    </location>
</feature>
<dbReference type="InterPro" id="IPR009908">
    <property type="entry name" value="Methylamine_util_MauE"/>
</dbReference>
<comment type="subcellular location">
    <subcellularLocation>
        <location evidence="2">Membrane</location>
        <topology evidence="2">Multi-pass membrane protein</topology>
    </subcellularLocation>
</comment>
<evidence type="ECO:0000313" key="11">
    <source>
        <dbReference type="Proteomes" id="UP000584642"/>
    </source>
</evidence>
<accession>A0ABX2T6N9</accession>
<feature type="transmembrane region" description="Helical" evidence="8">
    <location>
        <begin position="147"/>
        <end position="167"/>
    </location>
</feature>
<dbReference type="Pfam" id="PF07291">
    <property type="entry name" value="MauE"/>
    <property type="match status" value="1"/>
</dbReference>
<feature type="transmembrane region" description="Helical" evidence="8">
    <location>
        <begin position="76"/>
        <end position="98"/>
    </location>
</feature>
<evidence type="ECO:0000256" key="5">
    <source>
        <dbReference type="ARBA" id="ARBA00022692"/>
    </source>
</evidence>
<evidence type="ECO:0000256" key="2">
    <source>
        <dbReference type="ARBA" id="ARBA00004141"/>
    </source>
</evidence>
<feature type="transmembrane region" description="Helical" evidence="8">
    <location>
        <begin position="119"/>
        <end position="141"/>
    </location>
</feature>
<comment type="caution">
    <text evidence="10">The sequence shown here is derived from an EMBL/GenBank/DDBJ whole genome shotgun (WGS) entry which is preliminary data.</text>
</comment>
<protein>
    <recommendedName>
        <fullName evidence="4">Methylamine utilization protein MauE</fullName>
    </recommendedName>
</protein>
<keyword evidence="11" id="KW-1185">Reference proteome</keyword>
<comment type="pathway">
    <text evidence="3">One-carbon metabolism; methylamine degradation.</text>
</comment>
<organism evidence="10 11">
    <name type="scientific">Azospirillum oleiclasticum</name>
    <dbReference type="NCBI Taxonomy" id="2735135"/>
    <lineage>
        <taxon>Bacteria</taxon>
        <taxon>Pseudomonadati</taxon>
        <taxon>Pseudomonadota</taxon>
        <taxon>Alphaproteobacteria</taxon>
        <taxon>Rhodospirillales</taxon>
        <taxon>Azospirillaceae</taxon>
        <taxon>Azospirillum</taxon>
    </lineage>
</organism>
<evidence type="ECO:0000313" key="10">
    <source>
        <dbReference type="EMBL" id="NYZ19722.1"/>
    </source>
</evidence>
<keyword evidence="5 8" id="KW-0812">Transmembrane</keyword>
<evidence type="ECO:0000256" key="7">
    <source>
        <dbReference type="ARBA" id="ARBA00023136"/>
    </source>
</evidence>
<evidence type="ECO:0000256" key="6">
    <source>
        <dbReference type="ARBA" id="ARBA00022989"/>
    </source>
</evidence>
<evidence type="ECO:0000256" key="4">
    <source>
        <dbReference type="ARBA" id="ARBA00019078"/>
    </source>
</evidence>
<dbReference type="Proteomes" id="UP000584642">
    <property type="component" value="Unassembled WGS sequence"/>
</dbReference>
<gene>
    <name evidence="10" type="ORF">HND93_08365</name>
</gene>
<dbReference type="EMBL" id="JABFDB010000004">
    <property type="protein sequence ID" value="NYZ19722.1"/>
    <property type="molecule type" value="Genomic_DNA"/>
</dbReference>
<evidence type="ECO:0000256" key="8">
    <source>
        <dbReference type="SAM" id="Phobius"/>
    </source>
</evidence>
<keyword evidence="7 8" id="KW-0472">Membrane</keyword>